<name>A0A2W5KHC5_9GAMM</name>
<dbReference type="AlphaFoldDB" id="A0A2W5KHC5"/>
<dbReference type="Proteomes" id="UP000249046">
    <property type="component" value="Unassembled WGS sequence"/>
</dbReference>
<comment type="caution">
    <text evidence="1">The sequence shown here is derived from an EMBL/GenBank/DDBJ whole genome shotgun (WGS) entry which is preliminary data.</text>
</comment>
<reference evidence="1 2" key="1">
    <citation type="submission" date="2017-08" db="EMBL/GenBank/DDBJ databases">
        <title>Infants hospitalized years apart are colonized by the same room-sourced microbial strains.</title>
        <authorList>
            <person name="Brooks B."/>
            <person name="Olm M.R."/>
            <person name="Firek B.A."/>
            <person name="Baker R."/>
            <person name="Thomas B.C."/>
            <person name="Morowitz M.J."/>
            <person name="Banfield J.F."/>
        </authorList>
    </citation>
    <scope>NUCLEOTIDE SEQUENCE [LARGE SCALE GENOMIC DNA]</scope>
    <source>
        <strain evidence="1">S2_005_003_R2_42</strain>
    </source>
</reference>
<evidence type="ECO:0000313" key="1">
    <source>
        <dbReference type="EMBL" id="PZQ15389.1"/>
    </source>
</evidence>
<gene>
    <name evidence="1" type="ORF">DI564_08615</name>
</gene>
<dbReference type="EMBL" id="QFPO01000006">
    <property type="protein sequence ID" value="PZQ15389.1"/>
    <property type="molecule type" value="Genomic_DNA"/>
</dbReference>
<evidence type="ECO:0000313" key="2">
    <source>
        <dbReference type="Proteomes" id="UP000249046"/>
    </source>
</evidence>
<sequence length="355" mass="38822">MLPAFPRSFPPDDVEARIASADDARRLTRPDAARLAHLLSERLGPLLPFAGPQADRLPRVADAIVLAHARTSLRHGRLGDDYHAYHCEDHILEILDGRIGRLLAHGGLHALGWRDWCALALFAATHDLRQREAPQRDERIGANERASIEEAWRILDACGLSRADDEDFYVDLALMIGGSTFDARRSSGPVPNAAEMLQTGGALAPSLPAYLDLHDPHWRERPHWSHAAQLALIAADLDTANVAEPFLSFLASGERLCREREMLCGRRLDAAESATPVLRFLTDAQEAYFFELHRFHSQAGRHAFAAGKHENAPRLRALCAGVRARVAAGAAPPTGEAAIALYRSLGAVLAERPGS</sequence>
<accession>A0A2W5KHC5</accession>
<proteinExistence type="predicted"/>
<protein>
    <submittedName>
        <fullName evidence="1">Uncharacterized protein</fullName>
    </submittedName>
</protein>
<organism evidence="1 2">
    <name type="scientific">Rhodanobacter denitrificans</name>
    <dbReference type="NCBI Taxonomy" id="666685"/>
    <lineage>
        <taxon>Bacteria</taxon>
        <taxon>Pseudomonadati</taxon>
        <taxon>Pseudomonadota</taxon>
        <taxon>Gammaproteobacteria</taxon>
        <taxon>Lysobacterales</taxon>
        <taxon>Rhodanobacteraceae</taxon>
        <taxon>Rhodanobacter</taxon>
    </lineage>
</organism>